<dbReference type="EMBL" id="QFRA01000006">
    <property type="protein sequence ID" value="PZR05423.1"/>
    <property type="molecule type" value="Genomic_DNA"/>
</dbReference>
<dbReference type="AlphaFoldDB" id="A0A2W5SXG2"/>
<feature type="region of interest" description="Disordered" evidence="1">
    <location>
        <begin position="155"/>
        <end position="187"/>
    </location>
</feature>
<evidence type="ECO:0000313" key="3">
    <source>
        <dbReference type="Proteomes" id="UP000249432"/>
    </source>
</evidence>
<dbReference type="SUPFAM" id="SSF57997">
    <property type="entry name" value="Tropomyosin"/>
    <property type="match status" value="1"/>
</dbReference>
<proteinExistence type="predicted"/>
<comment type="caution">
    <text evidence="2">The sequence shown here is derived from an EMBL/GenBank/DDBJ whole genome shotgun (WGS) entry which is preliminary data.</text>
</comment>
<feature type="compositionally biased region" description="Basic and acidic residues" evidence="1">
    <location>
        <begin position="1"/>
        <end position="17"/>
    </location>
</feature>
<evidence type="ECO:0000313" key="2">
    <source>
        <dbReference type="EMBL" id="PZR05423.1"/>
    </source>
</evidence>
<gene>
    <name evidence="2" type="ORF">DI525_03840</name>
</gene>
<protein>
    <submittedName>
        <fullName evidence="2">Uncharacterized protein</fullName>
    </submittedName>
</protein>
<dbReference type="RefSeq" id="WP_303734470.1">
    <property type="nucleotide sequence ID" value="NZ_CAKZHK010000008.1"/>
</dbReference>
<evidence type="ECO:0000256" key="1">
    <source>
        <dbReference type="SAM" id="MobiDB-lite"/>
    </source>
</evidence>
<reference evidence="2 3" key="1">
    <citation type="submission" date="2017-08" db="EMBL/GenBank/DDBJ databases">
        <title>Infants hospitalized years apart are colonized by the same room-sourced microbial strains.</title>
        <authorList>
            <person name="Brooks B."/>
            <person name="Olm M.R."/>
            <person name="Firek B.A."/>
            <person name="Baker R."/>
            <person name="Thomas B.C."/>
            <person name="Morowitz M.J."/>
            <person name="Banfield J.F."/>
        </authorList>
    </citation>
    <scope>NUCLEOTIDE SEQUENCE [LARGE SCALE GENOMIC DNA]</scope>
    <source>
        <strain evidence="2">S2_003_000_R1_3</strain>
    </source>
</reference>
<organism evidence="2 3">
    <name type="scientific">Corynebacterium kroppenstedtii</name>
    <dbReference type="NCBI Taxonomy" id="161879"/>
    <lineage>
        <taxon>Bacteria</taxon>
        <taxon>Bacillati</taxon>
        <taxon>Actinomycetota</taxon>
        <taxon>Actinomycetes</taxon>
        <taxon>Mycobacteriales</taxon>
        <taxon>Corynebacteriaceae</taxon>
        <taxon>Corynebacterium</taxon>
    </lineage>
</organism>
<feature type="compositionally biased region" description="Polar residues" evidence="1">
    <location>
        <begin position="156"/>
        <end position="171"/>
    </location>
</feature>
<accession>A0A2W5SXG2</accession>
<sequence length="187" mass="20802">MTEYEGDRSAHDAEKASGSKGSASHAEKVESNTSSIDYRQKYEQMRAHSRTWENRAEKSLDDVKHLTGQLDSLKDEKGKLEETVETLRSQLSEATSQLGEAKRHNDLTTRIADLGGSIGQLFDSKRFCNAVEQLDLDDDDADSTLTALIKKHSTPVAPNSSLTWEQPSQGISKGEELWQRHTARRGA</sequence>
<feature type="region of interest" description="Disordered" evidence="1">
    <location>
        <begin position="1"/>
        <end position="59"/>
    </location>
</feature>
<feature type="compositionally biased region" description="Basic and acidic residues" evidence="1">
    <location>
        <begin position="38"/>
        <end position="59"/>
    </location>
</feature>
<dbReference type="Proteomes" id="UP000249432">
    <property type="component" value="Unassembled WGS sequence"/>
</dbReference>
<name>A0A2W5SXG2_9CORY</name>